<evidence type="ECO:0000256" key="3">
    <source>
        <dbReference type="ARBA" id="ARBA00022989"/>
    </source>
</evidence>
<evidence type="ECO:0000256" key="2">
    <source>
        <dbReference type="ARBA" id="ARBA00022692"/>
    </source>
</evidence>
<keyword evidence="8" id="KW-1185">Reference proteome</keyword>
<feature type="transmembrane region" description="Helical" evidence="5">
    <location>
        <begin position="85"/>
        <end position="101"/>
    </location>
</feature>
<feature type="transmembrane region" description="Helical" evidence="5">
    <location>
        <begin position="295"/>
        <end position="313"/>
    </location>
</feature>
<dbReference type="SUPFAM" id="SSF103473">
    <property type="entry name" value="MFS general substrate transporter"/>
    <property type="match status" value="1"/>
</dbReference>
<sequence length="418" mass="44048">MTTGSERPTPLPLWAGRSMAFLGIMLVAFNVRTAVSAISPIVDPLTAELPLSALELGVIGTIPALAFAFSALFGAAIARHIGIERLLALAILAMIVGHVLRATSTSYATLLLGTVIALAGAGVGNVLLPPLVKRYFPDRIGLVTALYVSLVSVSAAVPSAIAAPVTDAAGWRFSLGLWAVVAVICLLPWLVILLRHRREAARMRADGEAAPIEEADQGLIWRVWRSRVAWAVALTFSLSSSVAYSSFAWLPLLVSDIAGVGQVEAGIMLGVFALMGVPSALIIPILAARMRNVGLLVYTGIGFLLVGYAGLLLAPVPLVWLWVLLIGCGPLLFPLALVLINLRSRTHQGAVALSGFVQGVGYLLAAAGPFVFGLLHELTGGWMWPMLFMIVLALGTAVAGLALRHPSFVEDELAAPRR</sequence>
<comment type="subcellular location">
    <subcellularLocation>
        <location evidence="1">Cell membrane</location>
        <topology evidence="1">Multi-pass membrane protein</topology>
    </subcellularLocation>
</comment>
<feature type="transmembrane region" description="Helical" evidence="5">
    <location>
        <begin position="107"/>
        <end position="128"/>
    </location>
</feature>
<dbReference type="InterPro" id="IPR036259">
    <property type="entry name" value="MFS_trans_sf"/>
</dbReference>
<feature type="transmembrane region" description="Helical" evidence="5">
    <location>
        <begin position="228"/>
        <end position="247"/>
    </location>
</feature>
<feature type="domain" description="Major facilitator superfamily (MFS) profile" evidence="6">
    <location>
        <begin position="16"/>
        <end position="407"/>
    </location>
</feature>
<feature type="transmembrane region" description="Helical" evidence="5">
    <location>
        <begin position="352"/>
        <end position="376"/>
    </location>
</feature>
<keyword evidence="4 5" id="KW-0472">Membrane</keyword>
<evidence type="ECO:0000313" key="7">
    <source>
        <dbReference type="EMBL" id="TQL48452.1"/>
    </source>
</evidence>
<dbReference type="InterPro" id="IPR011701">
    <property type="entry name" value="MFS"/>
</dbReference>
<keyword evidence="3 5" id="KW-1133">Transmembrane helix</keyword>
<dbReference type="InterPro" id="IPR052524">
    <property type="entry name" value="MFS_Cyanate_Porter"/>
</dbReference>
<accession>A0A542YK60</accession>
<feature type="transmembrane region" description="Helical" evidence="5">
    <location>
        <begin position="175"/>
        <end position="194"/>
    </location>
</feature>
<evidence type="ECO:0000259" key="6">
    <source>
        <dbReference type="PROSITE" id="PS50850"/>
    </source>
</evidence>
<gene>
    <name evidence="7" type="ORF">FB562_1546</name>
</gene>
<feature type="transmembrane region" description="Helical" evidence="5">
    <location>
        <begin position="267"/>
        <end position="288"/>
    </location>
</feature>
<dbReference type="GO" id="GO:0022857">
    <property type="term" value="F:transmembrane transporter activity"/>
    <property type="evidence" value="ECO:0007669"/>
    <property type="project" value="InterPro"/>
</dbReference>
<dbReference type="EMBL" id="VFOM01000001">
    <property type="protein sequence ID" value="TQL48452.1"/>
    <property type="molecule type" value="Genomic_DNA"/>
</dbReference>
<evidence type="ECO:0000256" key="4">
    <source>
        <dbReference type="ARBA" id="ARBA00023136"/>
    </source>
</evidence>
<dbReference type="InterPro" id="IPR020846">
    <property type="entry name" value="MFS_dom"/>
</dbReference>
<comment type="caution">
    <text evidence="7">The sequence shown here is derived from an EMBL/GenBank/DDBJ whole genome shotgun (WGS) entry which is preliminary data.</text>
</comment>
<evidence type="ECO:0000313" key="8">
    <source>
        <dbReference type="Proteomes" id="UP000317998"/>
    </source>
</evidence>
<name>A0A542YK60_9MICO</name>
<feature type="transmembrane region" description="Helical" evidence="5">
    <location>
        <begin position="382"/>
        <end position="403"/>
    </location>
</feature>
<feature type="transmembrane region" description="Helical" evidence="5">
    <location>
        <begin position="319"/>
        <end position="340"/>
    </location>
</feature>
<keyword evidence="2 5" id="KW-0812">Transmembrane</keyword>
<dbReference type="AlphaFoldDB" id="A0A542YK60"/>
<dbReference type="Proteomes" id="UP000317998">
    <property type="component" value="Unassembled WGS sequence"/>
</dbReference>
<proteinExistence type="predicted"/>
<reference evidence="7 8" key="1">
    <citation type="submission" date="2019-06" db="EMBL/GenBank/DDBJ databases">
        <title>Sequencing the genomes of 1000 actinobacteria strains.</title>
        <authorList>
            <person name="Klenk H.-P."/>
        </authorList>
    </citation>
    <scope>NUCLEOTIDE SEQUENCE [LARGE SCALE GENOMIC DNA]</scope>
    <source>
        <strain evidence="7 8">DSM 26477</strain>
    </source>
</reference>
<dbReference type="RefSeq" id="WP_221625368.1">
    <property type="nucleotide sequence ID" value="NZ_VFOM01000001.1"/>
</dbReference>
<feature type="transmembrane region" description="Helical" evidence="5">
    <location>
        <begin position="140"/>
        <end position="163"/>
    </location>
</feature>
<dbReference type="PANTHER" id="PTHR23523">
    <property type="match status" value="1"/>
</dbReference>
<dbReference type="PROSITE" id="PS50850">
    <property type="entry name" value="MFS"/>
    <property type="match status" value="1"/>
</dbReference>
<feature type="transmembrane region" description="Helical" evidence="5">
    <location>
        <begin position="20"/>
        <end position="42"/>
    </location>
</feature>
<protein>
    <submittedName>
        <fullName evidence="7">CP family cyanate transporter-like MFS transporter</fullName>
    </submittedName>
</protein>
<dbReference type="GO" id="GO:0005886">
    <property type="term" value="C:plasma membrane"/>
    <property type="evidence" value="ECO:0007669"/>
    <property type="project" value="UniProtKB-SubCell"/>
</dbReference>
<dbReference type="PANTHER" id="PTHR23523:SF2">
    <property type="entry name" value="2-NITROIMIDAZOLE TRANSPORTER"/>
    <property type="match status" value="1"/>
</dbReference>
<feature type="transmembrane region" description="Helical" evidence="5">
    <location>
        <begin position="54"/>
        <end position="78"/>
    </location>
</feature>
<evidence type="ECO:0000256" key="1">
    <source>
        <dbReference type="ARBA" id="ARBA00004651"/>
    </source>
</evidence>
<evidence type="ECO:0000256" key="5">
    <source>
        <dbReference type="SAM" id="Phobius"/>
    </source>
</evidence>
<dbReference type="Gene3D" id="1.20.1250.20">
    <property type="entry name" value="MFS general substrate transporter like domains"/>
    <property type="match status" value="1"/>
</dbReference>
<dbReference type="Pfam" id="PF07690">
    <property type="entry name" value="MFS_1"/>
    <property type="match status" value="1"/>
</dbReference>
<organism evidence="7 8">
    <name type="scientific">Homoserinimonas aerilata</name>
    <dbReference type="NCBI Taxonomy" id="1162970"/>
    <lineage>
        <taxon>Bacteria</taxon>
        <taxon>Bacillati</taxon>
        <taxon>Actinomycetota</taxon>
        <taxon>Actinomycetes</taxon>
        <taxon>Micrococcales</taxon>
        <taxon>Microbacteriaceae</taxon>
        <taxon>Homoserinimonas</taxon>
    </lineage>
</organism>